<organism evidence="1 2">
    <name type="scientific">Streptosporangium album</name>
    <dbReference type="NCBI Taxonomy" id="47479"/>
    <lineage>
        <taxon>Bacteria</taxon>
        <taxon>Bacillati</taxon>
        <taxon>Actinomycetota</taxon>
        <taxon>Actinomycetes</taxon>
        <taxon>Streptosporangiales</taxon>
        <taxon>Streptosporangiaceae</taxon>
        <taxon>Streptosporangium</taxon>
    </lineage>
</organism>
<dbReference type="AlphaFoldDB" id="A0A7W7WC88"/>
<keyword evidence="2" id="KW-1185">Reference proteome</keyword>
<reference evidence="1 2" key="1">
    <citation type="submission" date="2020-08" db="EMBL/GenBank/DDBJ databases">
        <title>Sequencing the genomes of 1000 actinobacteria strains.</title>
        <authorList>
            <person name="Klenk H.-P."/>
        </authorList>
    </citation>
    <scope>NUCLEOTIDE SEQUENCE [LARGE SCALE GENOMIC DNA]</scope>
    <source>
        <strain evidence="1 2">DSM 43023</strain>
    </source>
</reference>
<evidence type="ECO:0000313" key="1">
    <source>
        <dbReference type="EMBL" id="MBB4940994.1"/>
    </source>
</evidence>
<protein>
    <recommendedName>
        <fullName evidence="3">DUF4162 domain-containing protein</fullName>
    </recommendedName>
</protein>
<gene>
    <name evidence="1" type="ORF">FHR32_005371</name>
</gene>
<evidence type="ECO:0000313" key="2">
    <source>
        <dbReference type="Proteomes" id="UP000534286"/>
    </source>
</evidence>
<evidence type="ECO:0008006" key="3">
    <source>
        <dbReference type="Google" id="ProtNLM"/>
    </source>
</evidence>
<accession>A0A7W7WC88</accession>
<proteinExistence type="predicted"/>
<sequence>MRAGQGAWWKDTTTEEDIMALAFEAEGLVKRYGKTTALAGIDLAARRGTVPVEGDAVFTEIVRRLDQERIAVTELILRLPSLDEVFFTLTGRHTGQEAAA</sequence>
<dbReference type="Proteomes" id="UP000534286">
    <property type="component" value="Unassembled WGS sequence"/>
</dbReference>
<comment type="caution">
    <text evidence="1">The sequence shown here is derived from an EMBL/GenBank/DDBJ whole genome shotgun (WGS) entry which is preliminary data.</text>
</comment>
<name>A0A7W7WC88_9ACTN</name>
<dbReference type="EMBL" id="JACHJU010000002">
    <property type="protein sequence ID" value="MBB4940994.1"/>
    <property type="molecule type" value="Genomic_DNA"/>
</dbReference>
<dbReference type="RefSeq" id="WP_221466210.1">
    <property type="nucleotide sequence ID" value="NZ_BAABEK010000004.1"/>
</dbReference>